<comment type="caution">
    <text evidence="1">The sequence shown here is derived from an EMBL/GenBank/DDBJ whole genome shotgun (WGS) entry which is preliminary data.</text>
</comment>
<reference evidence="2" key="1">
    <citation type="journal article" date="2019" name="Int. J. Syst. Evol. Microbiol.">
        <title>The Global Catalogue of Microorganisms (GCM) 10K type strain sequencing project: providing services to taxonomists for standard genome sequencing and annotation.</title>
        <authorList>
            <consortium name="The Broad Institute Genomics Platform"/>
            <consortium name="The Broad Institute Genome Sequencing Center for Infectious Disease"/>
            <person name="Wu L."/>
            <person name="Ma J."/>
        </authorList>
    </citation>
    <scope>NUCLEOTIDE SEQUENCE [LARGE SCALE GENOMIC DNA]</scope>
    <source>
        <strain evidence="2">CGMCC 1.12931</strain>
    </source>
</reference>
<dbReference type="EMBL" id="BMGM01000002">
    <property type="protein sequence ID" value="GGE29095.1"/>
    <property type="molecule type" value="Genomic_DNA"/>
</dbReference>
<keyword evidence="2" id="KW-1185">Reference proteome</keyword>
<gene>
    <name evidence="1" type="ORF">GCM10010832_07120</name>
</gene>
<accession>A0ABQ1SF34</accession>
<sequence length="214" mass="25491">MRILSRHFRYARDVMLNLKTKKLMIEQNSSTSEMNSPYFVRNKEFCNKFENFVLEKNGKVKGIYNAWSFSVIGKIKNPNIWTLNYKKSTFTSGNLFLSTKTQNLLTSAEWKTKNIFESNFKVRRKMTVDFFNLQTSKSLSKLDFSDKYVIDIKIQKGDFLDKLFMILKPLFLTNEIYEIENSKDDFRIELRTEKHHFEIFERVAELKKTKHNSA</sequence>
<evidence type="ECO:0000313" key="1">
    <source>
        <dbReference type="EMBL" id="GGE29095.1"/>
    </source>
</evidence>
<dbReference type="RefSeq" id="WP_229731787.1">
    <property type="nucleotide sequence ID" value="NZ_BMGM01000002.1"/>
</dbReference>
<evidence type="ECO:0000313" key="2">
    <source>
        <dbReference type="Proteomes" id="UP000599179"/>
    </source>
</evidence>
<proteinExistence type="predicted"/>
<dbReference type="Proteomes" id="UP000599179">
    <property type="component" value="Unassembled WGS sequence"/>
</dbReference>
<organism evidence="1 2">
    <name type="scientific">Psychroflexus planctonicus</name>
    <dbReference type="NCBI Taxonomy" id="1526575"/>
    <lineage>
        <taxon>Bacteria</taxon>
        <taxon>Pseudomonadati</taxon>
        <taxon>Bacteroidota</taxon>
        <taxon>Flavobacteriia</taxon>
        <taxon>Flavobacteriales</taxon>
        <taxon>Flavobacteriaceae</taxon>
        <taxon>Psychroflexus</taxon>
    </lineage>
</organism>
<protein>
    <submittedName>
        <fullName evidence="1">Uncharacterized protein</fullName>
    </submittedName>
</protein>
<name>A0ABQ1SF34_9FLAO</name>